<dbReference type="InterPro" id="IPR051686">
    <property type="entry name" value="Lipoprotein_DolP"/>
</dbReference>
<dbReference type="PANTHER" id="PTHR34606">
    <property type="entry name" value="BON DOMAIN-CONTAINING PROTEIN"/>
    <property type="match status" value="1"/>
</dbReference>
<protein>
    <recommendedName>
        <fullName evidence="6">Peptidoglycan-binding protein LysM</fullName>
    </recommendedName>
</protein>
<evidence type="ECO:0000313" key="4">
    <source>
        <dbReference type="EMBL" id="AWN23784.1"/>
    </source>
</evidence>
<accession>A0A2Z3JSW9</accession>
<dbReference type="PANTHER" id="PTHR34606:SF15">
    <property type="entry name" value="BON DOMAIN-CONTAINING PROTEIN"/>
    <property type="match status" value="1"/>
</dbReference>
<dbReference type="InterPro" id="IPR036779">
    <property type="entry name" value="LysM_dom_sf"/>
</dbReference>
<dbReference type="InterPro" id="IPR014004">
    <property type="entry name" value="Transpt-assoc_nodulatn_dom_bac"/>
</dbReference>
<keyword evidence="5" id="KW-1185">Reference proteome</keyword>
<dbReference type="Gene3D" id="3.30.1340.30">
    <property type="match status" value="1"/>
</dbReference>
<feature type="region of interest" description="Disordered" evidence="1">
    <location>
        <begin position="74"/>
        <end position="139"/>
    </location>
</feature>
<dbReference type="InterPro" id="IPR007055">
    <property type="entry name" value="BON_dom"/>
</dbReference>
<evidence type="ECO:0008006" key="6">
    <source>
        <dbReference type="Google" id="ProtNLM"/>
    </source>
</evidence>
<dbReference type="OrthoDB" id="9800780at2"/>
<dbReference type="PROSITE" id="PS51782">
    <property type="entry name" value="LYSM"/>
    <property type="match status" value="1"/>
</dbReference>
<dbReference type="KEGG" id="dez:DKM44_11570"/>
<evidence type="ECO:0000259" key="3">
    <source>
        <dbReference type="PROSITE" id="PS51782"/>
    </source>
</evidence>
<name>A0A2Z3JSW9_9DEIO</name>
<evidence type="ECO:0000256" key="1">
    <source>
        <dbReference type="SAM" id="MobiDB-lite"/>
    </source>
</evidence>
<feature type="domain" description="BON" evidence="2">
    <location>
        <begin position="147"/>
        <end position="216"/>
    </location>
</feature>
<dbReference type="SUPFAM" id="SSF54106">
    <property type="entry name" value="LysM domain"/>
    <property type="match status" value="1"/>
</dbReference>
<dbReference type="AlphaFoldDB" id="A0A2Z3JSW9"/>
<dbReference type="Pfam" id="PF01476">
    <property type="entry name" value="LysM"/>
    <property type="match status" value="1"/>
</dbReference>
<dbReference type="Pfam" id="PF04972">
    <property type="entry name" value="BON"/>
    <property type="match status" value="2"/>
</dbReference>
<reference evidence="4 5" key="1">
    <citation type="submission" date="2018-05" db="EMBL/GenBank/DDBJ databases">
        <title>Complete Genome Sequence of Deinococcus sp. strain 17bor-2.</title>
        <authorList>
            <person name="Srinivasan S."/>
        </authorList>
    </citation>
    <scope>NUCLEOTIDE SEQUENCE [LARGE SCALE GENOMIC DNA]</scope>
    <source>
        <strain evidence="4 5">17bor-2</strain>
    </source>
</reference>
<evidence type="ECO:0000313" key="5">
    <source>
        <dbReference type="Proteomes" id="UP000245368"/>
    </source>
</evidence>
<feature type="compositionally biased region" description="Low complexity" evidence="1">
    <location>
        <begin position="81"/>
        <end position="116"/>
    </location>
</feature>
<dbReference type="RefSeq" id="WP_109827512.1">
    <property type="nucleotide sequence ID" value="NZ_CP029494.1"/>
</dbReference>
<dbReference type="Proteomes" id="UP000245368">
    <property type="component" value="Chromosome"/>
</dbReference>
<proteinExistence type="predicted"/>
<sequence>MWPFGKSTAERVKEALNSQPRLKDLGLQVSESGGNVAVTGMVPNDRYGQLVQVIAEGINGVKSVDTSGLVPQETASDNEVQASAPSQSESGQQESGSESATSASSSFSETSSQAGTVMPSAPPASTPAAPSKAKAHPEADDIAQALEGSKVAKAVYHAIRSNGELADDPIDVLQSGKSVILRGAVDSDHEQRLAEQIARGVAGVAGVDISGLKVVAQVKELSKDRDQHSGDATYTVKAGDTLSGIAQKYFGDAMRYKDIAHFNNIANPDHIQVGQVIKIPSA</sequence>
<dbReference type="SMART" id="SM00257">
    <property type="entry name" value="LysM"/>
    <property type="match status" value="1"/>
</dbReference>
<dbReference type="SMART" id="SM00749">
    <property type="entry name" value="BON"/>
    <property type="match status" value="2"/>
</dbReference>
<dbReference type="CDD" id="cd00118">
    <property type="entry name" value="LysM"/>
    <property type="match status" value="1"/>
</dbReference>
<dbReference type="EMBL" id="CP029494">
    <property type="protein sequence ID" value="AWN23784.1"/>
    <property type="molecule type" value="Genomic_DNA"/>
</dbReference>
<feature type="domain" description="BON" evidence="2">
    <location>
        <begin position="4"/>
        <end position="73"/>
    </location>
</feature>
<evidence type="ECO:0000259" key="2">
    <source>
        <dbReference type="PROSITE" id="PS50914"/>
    </source>
</evidence>
<dbReference type="PROSITE" id="PS50914">
    <property type="entry name" value="BON"/>
    <property type="match status" value="2"/>
</dbReference>
<dbReference type="Gene3D" id="3.10.350.10">
    <property type="entry name" value="LysM domain"/>
    <property type="match status" value="1"/>
</dbReference>
<gene>
    <name evidence="4" type="ORF">DKM44_11570</name>
</gene>
<feature type="domain" description="LysM" evidence="3">
    <location>
        <begin position="232"/>
        <end position="279"/>
    </location>
</feature>
<dbReference type="InterPro" id="IPR018392">
    <property type="entry name" value="LysM"/>
</dbReference>
<organism evidence="4 5">
    <name type="scientific">Deinococcus irradiatisoli</name>
    <dbReference type="NCBI Taxonomy" id="2202254"/>
    <lineage>
        <taxon>Bacteria</taxon>
        <taxon>Thermotogati</taxon>
        <taxon>Deinococcota</taxon>
        <taxon>Deinococci</taxon>
        <taxon>Deinococcales</taxon>
        <taxon>Deinococcaceae</taxon>
        <taxon>Deinococcus</taxon>
    </lineage>
</organism>